<dbReference type="AlphaFoldDB" id="A0A660SD71"/>
<dbReference type="Gene3D" id="3.10.690.10">
    <property type="entry name" value="Bifunctional nuclease domain"/>
    <property type="match status" value="1"/>
</dbReference>
<organism evidence="2 3">
    <name type="scientific">candidate division WOR-3 bacterium</name>
    <dbReference type="NCBI Taxonomy" id="2052148"/>
    <lineage>
        <taxon>Bacteria</taxon>
        <taxon>Bacteria division WOR-3</taxon>
    </lineage>
</organism>
<dbReference type="InterPro" id="IPR036104">
    <property type="entry name" value="BFN_sf"/>
</dbReference>
<dbReference type="InterPro" id="IPR003729">
    <property type="entry name" value="Bi_nuclease_dom"/>
</dbReference>
<dbReference type="PROSITE" id="PS51658">
    <property type="entry name" value="BFN"/>
    <property type="match status" value="1"/>
</dbReference>
<dbReference type="Proteomes" id="UP000268469">
    <property type="component" value="Unassembled WGS sequence"/>
</dbReference>
<evidence type="ECO:0000313" key="2">
    <source>
        <dbReference type="EMBL" id="RKX68765.1"/>
    </source>
</evidence>
<dbReference type="GO" id="GO:0004518">
    <property type="term" value="F:nuclease activity"/>
    <property type="evidence" value="ECO:0007669"/>
    <property type="project" value="InterPro"/>
</dbReference>
<feature type="domain" description="BFN" evidence="1">
    <location>
        <begin position="1"/>
        <end position="134"/>
    </location>
</feature>
<reference evidence="2 3" key="1">
    <citation type="submission" date="2018-06" db="EMBL/GenBank/DDBJ databases">
        <title>Extensive metabolic versatility and redundancy in microbially diverse, dynamic hydrothermal sediments.</title>
        <authorList>
            <person name="Dombrowski N."/>
            <person name="Teske A."/>
            <person name="Baker B.J."/>
        </authorList>
    </citation>
    <scope>NUCLEOTIDE SEQUENCE [LARGE SCALE GENOMIC DNA]</scope>
    <source>
        <strain evidence="2">B36_G15</strain>
    </source>
</reference>
<dbReference type="EMBL" id="QNBE01000132">
    <property type="protein sequence ID" value="RKX68765.1"/>
    <property type="molecule type" value="Genomic_DNA"/>
</dbReference>
<name>A0A660SD71_UNCW3</name>
<sequence length="162" mass="18278">MIEVKVTGVIQSPDLDRRSYIVLLKEVGGDRVLPIWIGENEAMAIMIALEKINYPRPLTHDLIKLIVEALGVKIIRVVVCDLKDDTYYARVFIQKNGNIISIDARPSDSIAVALRSNAQIFVDDKIIEKNGMLIGDEEKLGKLKEYLKDLNPEDFGNFKIPK</sequence>
<dbReference type="Pfam" id="PF02577">
    <property type="entry name" value="BFN_dom"/>
    <property type="match status" value="1"/>
</dbReference>
<evidence type="ECO:0000313" key="3">
    <source>
        <dbReference type="Proteomes" id="UP000268469"/>
    </source>
</evidence>
<gene>
    <name evidence="2" type="ORF">DRP53_10015</name>
</gene>
<comment type="caution">
    <text evidence="2">The sequence shown here is derived from an EMBL/GenBank/DDBJ whole genome shotgun (WGS) entry which is preliminary data.</text>
</comment>
<protein>
    <submittedName>
        <fullName evidence="2">Bifunctional nuclease family protein</fullName>
    </submittedName>
</protein>
<accession>A0A660SD71</accession>
<dbReference type="SUPFAM" id="SSF103256">
    <property type="entry name" value="Hypothetical protein TM0160"/>
    <property type="match status" value="1"/>
</dbReference>
<dbReference type="PANTHER" id="PTHR15160">
    <property type="entry name" value="VON HIPPEL-LINDAU PROTEIN"/>
    <property type="match status" value="1"/>
</dbReference>
<evidence type="ECO:0000259" key="1">
    <source>
        <dbReference type="PROSITE" id="PS51658"/>
    </source>
</evidence>
<dbReference type="PANTHER" id="PTHR15160:SF1">
    <property type="entry name" value="VON HIPPEL-LINDAU DISEASE TUMOR SUPPRESSOR"/>
    <property type="match status" value="1"/>
</dbReference>
<proteinExistence type="predicted"/>